<evidence type="ECO:0000313" key="5">
    <source>
        <dbReference type="EMBL" id="KAJ7727835.1"/>
    </source>
</evidence>
<evidence type="ECO:0000313" key="6">
    <source>
        <dbReference type="Proteomes" id="UP001215280"/>
    </source>
</evidence>
<evidence type="ECO:0000256" key="3">
    <source>
        <dbReference type="SAM" id="MobiDB-lite"/>
    </source>
</evidence>
<comment type="caution">
    <text evidence="5">The sequence shown here is derived from an EMBL/GenBank/DDBJ whole genome shotgun (WGS) entry which is preliminary data.</text>
</comment>
<dbReference type="CDD" id="cd02947">
    <property type="entry name" value="TRX_family"/>
    <property type="match status" value="1"/>
</dbReference>
<evidence type="ECO:0000259" key="4">
    <source>
        <dbReference type="PROSITE" id="PS51352"/>
    </source>
</evidence>
<keyword evidence="6" id="KW-1185">Reference proteome</keyword>
<feature type="domain" description="Thioredoxin" evidence="4">
    <location>
        <begin position="1"/>
        <end position="107"/>
    </location>
</feature>
<dbReference type="Pfam" id="PF00085">
    <property type="entry name" value="Thioredoxin"/>
    <property type="match status" value="1"/>
</dbReference>
<dbReference type="Proteomes" id="UP001215280">
    <property type="component" value="Unassembled WGS sequence"/>
</dbReference>
<gene>
    <name evidence="5" type="ORF">DFH07DRAFT_851559</name>
</gene>
<dbReference type="Gene3D" id="3.40.30.10">
    <property type="entry name" value="Glutaredoxin"/>
    <property type="match status" value="1"/>
</dbReference>
<protein>
    <recommendedName>
        <fullName evidence="1">Thioredoxin</fullName>
    </recommendedName>
</protein>
<dbReference type="PROSITE" id="PS00194">
    <property type="entry name" value="THIOREDOXIN_1"/>
    <property type="match status" value="1"/>
</dbReference>
<dbReference type="PRINTS" id="PR00421">
    <property type="entry name" value="THIOREDOXIN"/>
</dbReference>
<organism evidence="5 6">
    <name type="scientific">Mycena maculata</name>
    <dbReference type="NCBI Taxonomy" id="230809"/>
    <lineage>
        <taxon>Eukaryota</taxon>
        <taxon>Fungi</taxon>
        <taxon>Dikarya</taxon>
        <taxon>Basidiomycota</taxon>
        <taxon>Agaricomycotina</taxon>
        <taxon>Agaricomycetes</taxon>
        <taxon>Agaricomycetidae</taxon>
        <taxon>Agaricales</taxon>
        <taxon>Marasmiineae</taxon>
        <taxon>Mycenaceae</taxon>
        <taxon>Mycena</taxon>
    </lineage>
</organism>
<proteinExistence type="predicted"/>
<sequence length="172" mass="18516">MSITHLTSVSELNGYLAKSKDKLSVIDFHATWCGPCHAIAPTFEALSKQYRNVNFFKCDVDATPDVASLYRVSAMPTFIFLKGSTKVDQVRGANKAELESALRRHSSESGASTSAFSGKGQTLGGAQAPVDVSREARATLNNAASGFTKLDTQLQVLLALIGAYVMFWYLSG</sequence>
<dbReference type="PROSITE" id="PS51352">
    <property type="entry name" value="THIOREDOXIN_2"/>
    <property type="match status" value="1"/>
</dbReference>
<dbReference type="EMBL" id="JARJLG010000209">
    <property type="protein sequence ID" value="KAJ7727835.1"/>
    <property type="molecule type" value="Genomic_DNA"/>
</dbReference>
<keyword evidence="2" id="KW-1015">Disulfide bond</keyword>
<feature type="region of interest" description="Disordered" evidence="3">
    <location>
        <begin position="102"/>
        <end position="128"/>
    </location>
</feature>
<feature type="compositionally biased region" description="Low complexity" evidence="3">
    <location>
        <begin position="108"/>
        <end position="118"/>
    </location>
</feature>
<evidence type="ECO:0000256" key="2">
    <source>
        <dbReference type="ARBA" id="ARBA00023157"/>
    </source>
</evidence>
<name>A0AAD7MQ52_9AGAR</name>
<accession>A0AAD7MQ52</accession>
<evidence type="ECO:0000256" key="1">
    <source>
        <dbReference type="ARBA" id="ARBA00020570"/>
    </source>
</evidence>
<dbReference type="PANTHER" id="PTHR46115">
    <property type="entry name" value="THIOREDOXIN-LIKE PROTEIN 1"/>
    <property type="match status" value="1"/>
</dbReference>
<dbReference type="InterPro" id="IPR013766">
    <property type="entry name" value="Thioredoxin_domain"/>
</dbReference>
<dbReference type="AlphaFoldDB" id="A0AAD7MQ52"/>
<dbReference type="InterPro" id="IPR036249">
    <property type="entry name" value="Thioredoxin-like_sf"/>
</dbReference>
<dbReference type="InterPro" id="IPR017937">
    <property type="entry name" value="Thioredoxin_CS"/>
</dbReference>
<dbReference type="FunFam" id="3.40.30.10:FF:000245">
    <property type="entry name" value="Thioredoxin"/>
    <property type="match status" value="1"/>
</dbReference>
<dbReference type="SUPFAM" id="SSF52833">
    <property type="entry name" value="Thioredoxin-like"/>
    <property type="match status" value="1"/>
</dbReference>
<reference evidence="5" key="1">
    <citation type="submission" date="2023-03" db="EMBL/GenBank/DDBJ databases">
        <title>Massive genome expansion in bonnet fungi (Mycena s.s.) driven by repeated elements and novel gene families across ecological guilds.</title>
        <authorList>
            <consortium name="Lawrence Berkeley National Laboratory"/>
            <person name="Harder C.B."/>
            <person name="Miyauchi S."/>
            <person name="Viragh M."/>
            <person name="Kuo A."/>
            <person name="Thoen E."/>
            <person name="Andreopoulos B."/>
            <person name="Lu D."/>
            <person name="Skrede I."/>
            <person name="Drula E."/>
            <person name="Henrissat B."/>
            <person name="Morin E."/>
            <person name="Kohler A."/>
            <person name="Barry K."/>
            <person name="LaButti K."/>
            <person name="Morin E."/>
            <person name="Salamov A."/>
            <person name="Lipzen A."/>
            <person name="Mereny Z."/>
            <person name="Hegedus B."/>
            <person name="Baldrian P."/>
            <person name="Stursova M."/>
            <person name="Weitz H."/>
            <person name="Taylor A."/>
            <person name="Grigoriev I.V."/>
            <person name="Nagy L.G."/>
            <person name="Martin F."/>
            <person name="Kauserud H."/>
        </authorList>
    </citation>
    <scope>NUCLEOTIDE SEQUENCE</scope>
    <source>
        <strain evidence="5">CBHHK188m</strain>
    </source>
</reference>